<dbReference type="AlphaFoldDB" id="A0A0B2QBK4"/>
<name>A0A0B2QBK4_GLYSO</name>
<dbReference type="EMBL" id="KN660345">
    <property type="protein sequence ID" value="KHN17334.1"/>
    <property type="molecule type" value="Genomic_DNA"/>
</dbReference>
<proteinExistence type="predicted"/>
<organism evidence="1">
    <name type="scientific">Glycine soja</name>
    <name type="common">Wild soybean</name>
    <dbReference type="NCBI Taxonomy" id="3848"/>
    <lineage>
        <taxon>Eukaryota</taxon>
        <taxon>Viridiplantae</taxon>
        <taxon>Streptophyta</taxon>
        <taxon>Embryophyta</taxon>
        <taxon>Tracheophyta</taxon>
        <taxon>Spermatophyta</taxon>
        <taxon>Magnoliopsida</taxon>
        <taxon>eudicotyledons</taxon>
        <taxon>Gunneridae</taxon>
        <taxon>Pentapetalae</taxon>
        <taxon>rosids</taxon>
        <taxon>fabids</taxon>
        <taxon>Fabales</taxon>
        <taxon>Fabaceae</taxon>
        <taxon>Papilionoideae</taxon>
        <taxon>50 kb inversion clade</taxon>
        <taxon>NPAAA clade</taxon>
        <taxon>indigoferoid/millettioid clade</taxon>
        <taxon>Phaseoleae</taxon>
        <taxon>Glycine</taxon>
        <taxon>Glycine subgen. Soja</taxon>
    </lineage>
</organism>
<reference evidence="1" key="1">
    <citation type="submission" date="2014-07" db="EMBL/GenBank/DDBJ databases">
        <title>Identification of a novel salt tolerance gene in wild soybean by whole-genome sequencing.</title>
        <authorList>
            <person name="Lam H.-M."/>
            <person name="Qi X."/>
            <person name="Li M.-W."/>
            <person name="Liu X."/>
            <person name="Xie M."/>
            <person name="Ni M."/>
            <person name="Xu X."/>
        </authorList>
    </citation>
    <scope>NUCLEOTIDE SEQUENCE [LARGE SCALE GENOMIC DNA]</scope>
    <source>
        <tissue evidence="1">Root</tissue>
    </source>
</reference>
<protein>
    <submittedName>
        <fullName evidence="1">Uncharacterized protein</fullName>
    </submittedName>
</protein>
<evidence type="ECO:0000313" key="1">
    <source>
        <dbReference type="EMBL" id="KHN17334.1"/>
    </source>
</evidence>
<sequence>MAEVVLEGVLGHLSSPVGKELGLFLGFDQDLERLTRFVALQIGCLDGSAVSDKVNLELDSEGRGTVADVVMEATADGDMGDLLGADVGCTEGGELARIKIGVDVVHPLMMPTSASPPFLKPCVASPSSKSLAIAPSFKFFTIAPFRRSL</sequence>
<dbReference type="Proteomes" id="UP000053555">
    <property type="component" value="Unassembled WGS sequence"/>
</dbReference>
<gene>
    <name evidence="1" type="ORF">glysoja_042828</name>
</gene>
<accession>A0A0B2QBK4</accession>